<keyword evidence="1" id="KW-0472">Membrane</keyword>
<protein>
    <submittedName>
        <fullName evidence="2">Twin transmembrane helix small protein</fullName>
    </submittedName>
</protein>
<keyword evidence="1" id="KW-1133">Transmembrane helix</keyword>
<organism evidence="2 3">
    <name type="scientific">Candidatus Macondimonas diazotrophica</name>
    <dbReference type="NCBI Taxonomy" id="2305248"/>
    <lineage>
        <taxon>Bacteria</taxon>
        <taxon>Pseudomonadati</taxon>
        <taxon>Pseudomonadota</taxon>
        <taxon>Gammaproteobacteria</taxon>
        <taxon>Chromatiales</taxon>
        <taxon>Ectothiorhodospiraceae</taxon>
        <taxon>Candidatus Macondimonas</taxon>
    </lineage>
</organism>
<dbReference type="Proteomes" id="UP000297890">
    <property type="component" value="Unassembled WGS sequence"/>
</dbReference>
<evidence type="ECO:0000313" key="3">
    <source>
        <dbReference type="Proteomes" id="UP000297890"/>
    </source>
</evidence>
<feature type="transmembrane region" description="Helical" evidence="1">
    <location>
        <begin position="6"/>
        <end position="26"/>
    </location>
</feature>
<evidence type="ECO:0000256" key="1">
    <source>
        <dbReference type="SAM" id="Phobius"/>
    </source>
</evidence>
<accession>A0A4Z0FDW6</accession>
<name>A0A4Z0FDW6_9GAMM</name>
<dbReference type="AlphaFoldDB" id="A0A4Z0FDW6"/>
<sequence>MLVKTIIVVIFLGILYSLGSGLYFLLKDEKGEGRTVQALTWRIGLSIALFVLILIGIATGVIQPHGLYPTR</sequence>
<dbReference type="NCBIfam" id="NF033233">
    <property type="entry name" value="twin_helix"/>
    <property type="match status" value="1"/>
</dbReference>
<proteinExistence type="predicted"/>
<dbReference type="OrthoDB" id="7066027at2"/>
<comment type="caution">
    <text evidence="2">The sequence shown here is derived from an EMBL/GenBank/DDBJ whole genome shotgun (WGS) entry which is preliminary data.</text>
</comment>
<feature type="transmembrane region" description="Helical" evidence="1">
    <location>
        <begin position="38"/>
        <end position="62"/>
    </location>
</feature>
<dbReference type="RefSeq" id="WP_135280655.1">
    <property type="nucleotide sequence ID" value="NZ_SRIO01000002.1"/>
</dbReference>
<keyword evidence="3" id="KW-1185">Reference proteome</keyword>
<dbReference type="EMBL" id="SRIO01000002">
    <property type="protein sequence ID" value="TFZ83728.1"/>
    <property type="molecule type" value="Genomic_DNA"/>
</dbReference>
<dbReference type="InterPro" id="IPR021313">
    <property type="entry name" value="DUF2909"/>
</dbReference>
<dbReference type="Pfam" id="PF11137">
    <property type="entry name" value="DUF2909"/>
    <property type="match status" value="1"/>
</dbReference>
<gene>
    <name evidence="2" type="ORF">E4680_01710</name>
</gene>
<reference evidence="2 3" key="1">
    <citation type="journal article" date="2019" name="ISME J.">
        <title>Candidatus Macondimonas diazotrophica, a novel gammaproteobacterial genus dominating crude-oil-contaminated coastal sediments.</title>
        <authorList>
            <person name="Karthikeyan S."/>
            <person name="Konstantinidis K."/>
        </authorList>
    </citation>
    <scope>NUCLEOTIDE SEQUENCE [LARGE SCALE GENOMIC DNA]</scope>
    <source>
        <strain evidence="2 3">KTK01</strain>
    </source>
</reference>
<evidence type="ECO:0000313" key="2">
    <source>
        <dbReference type="EMBL" id="TFZ83728.1"/>
    </source>
</evidence>
<keyword evidence="1 2" id="KW-0812">Transmembrane</keyword>